<comment type="catalytic activity">
    <reaction evidence="6">
        <text>(6S)-5,6,7,8-tetrahydrofolate + NADP(+) = 7,8-dihydrofolate + NADPH + H(+)</text>
        <dbReference type="Rhea" id="RHEA:15009"/>
        <dbReference type="ChEBI" id="CHEBI:15378"/>
        <dbReference type="ChEBI" id="CHEBI:57451"/>
        <dbReference type="ChEBI" id="CHEBI:57453"/>
        <dbReference type="ChEBI" id="CHEBI:57783"/>
        <dbReference type="ChEBI" id="CHEBI:58349"/>
        <dbReference type="EC" id="1.5.1.3"/>
    </reaction>
</comment>
<dbReference type="PROSITE" id="PS00075">
    <property type="entry name" value="DHFR_1"/>
    <property type="match status" value="1"/>
</dbReference>
<proteinExistence type="inferred from homology"/>
<dbReference type="GO" id="GO:0006730">
    <property type="term" value="P:one-carbon metabolic process"/>
    <property type="evidence" value="ECO:0007669"/>
    <property type="project" value="UniProtKB-KW"/>
</dbReference>
<feature type="domain" description="DHFR" evidence="8">
    <location>
        <begin position="2"/>
        <end position="182"/>
    </location>
</feature>
<keyword evidence="5" id="KW-0560">Oxidoreductase</keyword>
<evidence type="ECO:0000259" key="8">
    <source>
        <dbReference type="PROSITE" id="PS51330"/>
    </source>
</evidence>
<evidence type="ECO:0000313" key="9">
    <source>
        <dbReference type="Proteomes" id="UP000046395"/>
    </source>
</evidence>
<comment type="pathway">
    <text evidence="1">Cofactor biosynthesis; tetrahydrofolate biosynthesis; 5,6,7,8-tetrahydrofolate from 7,8-dihydrofolate: step 1/1.</text>
</comment>
<keyword evidence="3" id="KW-0554">One-carbon metabolism</keyword>
<evidence type="ECO:0000256" key="3">
    <source>
        <dbReference type="ARBA" id="ARBA00022563"/>
    </source>
</evidence>
<dbReference type="GO" id="GO:0046655">
    <property type="term" value="P:folic acid metabolic process"/>
    <property type="evidence" value="ECO:0007669"/>
    <property type="project" value="TreeGrafter"/>
</dbReference>
<dbReference type="GO" id="GO:0005739">
    <property type="term" value="C:mitochondrion"/>
    <property type="evidence" value="ECO:0007669"/>
    <property type="project" value="TreeGrafter"/>
</dbReference>
<dbReference type="AlphaFoldDB" id="A0A5S6Q9D4"/>
<dbReference type="Gene3D" id="3.40.430.10">
    <property type="entry name" value="Dihydrofolate Reductase, subunit A"/>
    <property type="match status" value="1"/>
</dbReference>
<dbReference type="PROSITE" id="PS51330">
    <property type="entry name" value="DHFR_2"/>
    <property type="match status" value="1"/>
</dbReference>
<keyword evidence="9" id="KW-1185">Reference proteome</keyword>
<dbReference type="Proteomes" id="UP000046395">
    <property type="component" value="Unassembled WGS sequence"/>
</dbReference>
<evidence type="ECO:0000256" key="6">
    <source>
        <dbReference type="ARBA" id="ARBA00048873"/>
    </source>
</evidence>
<organism evidence="9 10">
    <name type="scientific">Trichuris muris</name>
    <name type="common">Mouse whipworm</name>
    <dbReference type="NCBI Taxonomy" id="70415"/>
    <lineage>
        <taxon>Eukaryota</taxon>
        <taxon>Metazoa</taxon>
        <taxon>Ecdysozoa</taxon>
        <taxon>Nematoda</taxon>
        <taxon>Enoplea</taxon>
        <taxon>Dorylaimia</taxon>
        <taxon>Trichinellida</taxon>
        <taxon>Trichuridae</taxon>
        <taxon>Trichuris</taxon>
    </lineage>
</organism>
<keyword evidence="4" id="KW-0521">NADP</keyword>
<dbReference type="WBParaSite" id="TMUE_1000003854.1">
    <property type="protein sequence ID" value="TMUE_1000003854.1"/>
    <property type="gene ID" value="WBGene00291083"/>
</dbReference>
<dbReference type="GO" id="GO:0050661">
    <property type="term" value="F:NADP binding"/>
    <property type="evidence" value="ECO:0007669"/>
    <property type="project" value="InterPro"/>
</dbReference>
<reference evidence="10" key="1">
    <citation type="submission" date="2019-12" db="UniProtKB">
        <authorList>
            <consortium name="WormBaseParasite"/>
        </authorList>
    </citation>
    <scope>IDENTIFICATION</scope>
</reference>
<dbReference type="EC" id="1.5.1.3" evidence="2"/>
<dbReference type="GO" id="GO:0046654">
    <property type="term" value="P:tetrahydrofolate biosynthetic process"/>
    <property type="evidence" value="ECO:0007669"/>
    <property type="project" value="UniProtKB-UniPathway"/>
</dbReference>
<evidence type="ECO:0000313" key="10">
    <source>
        <dbReference type="WBParaSite" id="TMUE_1000003854.1"/>
    </source>
</evidence>
<dbReference type="UniPathway" id="UPA00077">
    <property type="reaction ID" value="UER00158"/>
</dbReference>
<dbReference type="GO" id="GO:0004146">
    <property type="term" value="F:dihydrofolate reductase activity"/>
    <property type="evidence" value="ECO:0007669"/>
    <property type="project" value="UniProtKB-EC"/>
</dbReference>
<dbReference type="SUPFAM" id="SSF53597">
    <property type="entry name" value="Dihydrofolate reductase-like"/>
    <property type="match status" value="1"/>
</dbReference>
<dbReference type="InterPro" id="IPR001796">
    <property type="entry name" value="DHFR_dom"/>
</dbReference>
<dbReference type="PANTHER" id="PTHR48069:SF3">
    <property type="entry name" value="DIHYDROFOLATE REDUCTASE"/>
    <property type="match status" value="1"/>
</dbReference>
<dbReference type="GO" id="GO:0046452">
    <property type="term" value="P:dihydrofolate metabolic process"/>
    <property type="evidence" value="ECO:0007669"/>
    <property type="project" value="TreeGrafter"/>
</dbReference>
<dbReference type="PRINTS" id="PR00070">
    <property type="entry name" value="DHFR"/>
</dbReference>
<dbReference type="InterPro" id="IPR017925">
    <property type="entry name" value="DHFR_CS"/>
</dbReference>
<evidence type="ECO:0000256" key="5">
    <source>
        <dbReference type="ARBA" id="ARBA00023002"/>
    </source>
</evidence>
<dbReference type="CDD" id="cd00209">
    <property type="entry name" value="DHFR"/>
    <property type="match status" value="1"/>
</dbReference>
<evidence type="ECO:0000256" key="4">
    <source>
        <dbReference type="ARBA" id="ARBA00022857"/>
    </source>
</evidence>
<name>A0A5S6Q9D4_TRIMR</name>
<dbReference type="InterPro" id="IPR012259">
    <property type="entry name" value="DHFR"/>
</dbReference>
<accession>A0A5S6Q9D4</accession>
<evidence type="ECO:0000256" key="2">
    <source>
        <dbReference type="ARBA" id="ARBA00012856"/>
    </source>
</evidence>
<evidence type="ECO:0000256" key="7">
    <source>
        <dbReference type="RuleBase" id="RU004474"/>
    </source>
</evidence>
<dbReference type="PANTHER" id="PTHR48069">
    <property type="entry name" value="DIHYDROFOLATE REDUCTASE"/>
    <property type="match status" value="1"/>
</dbReference>
<dbReference type="STRING" id="70415.A0A5S6Q9D4"/>
<sequence length="201" mass="22763">MLVNIIVAICENFGIGLDNKIPWHLPSELKHFRKMTMTCQNAAMQNAVIMGRKTYESIPQQFRPLKRRVNVVLTREKGSINKTEGVVVARSLHNAFQLLRSPPLGGTIETAWICGGSSVYEEVLKRGCWNRLYITSVHEAYKCDAFFPVINYAALRKVSDELVSSGMQEEGGIVYHVDVYENNNPVFDDQLLVDDDIENRS</sequence>
<evidence type="ECO:0000256" key="1">
    <source>
        <dbReference type="ARBA" id="ARBA00004903"/>
    </source>
</evidence>
<dbReference type="InterPro" id="IPR024072">
    <property type="entry name" value="DHFR-like_dom_sf"/>
</dbReference>
<comment type="similarity">
    <text evidence="7">Belongs to the dihydrofolate reductase family.</text>
</comment>
<dbReference type="Pfam" id="PF00186">
    <property type="entry name" value="DHFR_1"/>
    <property type="match status" value="1"/>
</dbReference>
<protein>
    <recommendedName>
        <fullName evidence="2">dihydrofolate reductase</fullName>
        <ecNumber evidence="2">1.5.1.3</ecNumber>
    </recommendedName>
</protein>